<dbReference type="GO" id="GO:0008237">
    <property type="term" value="F:metallopeptidase activity"/>
    <property type="evidence" value="ECO:0007669"/>
    <property type="project" value="InterPro"/>
</dbReference>
<name>A0A6A5ZVM3_9PLEO</name>
<evidence type="ECO:0000256" key="1">
    <source>
        <dbReference type="SAM" id="SignalP"/>
    </source>
</evidence>
<feature type="chain" id="PRO_5025473047" evidence="1">
    <location>
        <begin position="20"/>
        <end position="535"/>
    </location>
</feature>
<evidence type="ECO:0000313" key="2">
    <source>
        <dbReference type="EMBL" id="KAF2123095.1"/>
    </source>
</evidence>
<keyword evidence="1" id="KW-0732">Signal</keyword>
<dbReference type="Proteomes" id="UP000799770">
    <property type="component" value="Unassembled WGS sequence"/>
</dbReference>
<protein>
    <submittedName>
        <fullName evidence="2">Uncharacterized protein</fullName>
    </submittedName>
</protein>
<dbReference type="AlphaFoldDB" id="A0A6A5ZVM3"/>
<reference evidence="2" key="1">
    <citation type="journal article" date="2020" name="Stud. Mycol.">
        <title>101 Dothideomycetes genomes: a test case for predicting lifestyles and emergence of pathogens.</title>
        <authorList>
            <person name="Haridas S."/>
            <person name="Albert R."/>
            <person name="Binder M."/>
            <person name="Bloem J."/>
            <person name="Labutti K."/>
            <person name="Salamov A."/>
            <person name="Andreopoulos B."/>
            <person name="Baker S."/>
            <person name="Barry K."/>
            <person name="Bills G."/>
            <person name="Bluhm B."/>
            <person name="Cannon C."/>
            <person name="Castanera R."/>
            <person name="Culley D."/>
            <person name="Daum C."/>
            <person name="Ezra D."/>
            <person name="Gonzalez J."/>
            <person name="Henrissat B."/>
            <person name="Kuo A."/>
            <person name="Liang C."/>
            <person name="Lipzen A."/>
            <person name="Lutzoni F."/>
            <person name="Magnuson J."/>
            <person name="Mondo S."/>
            <person name="Nolan M."/>
            <person name="Ohm R."/>
            <person name="Pangilinan J."/>
            <person name="Park H.-J."/>
            <person name="Ramirez L."/>
            <person name="Alfaro M."/>
            <person name="Sun H."/>
            <person name="Tritt A."/>
            <person name="Yoshinaga Y."/>
            <person name="Zwiers L.-H."/>
            <person name="Turgeon B."/>
            <person name="Goodwin S."/>
            <person name="Spatafora J."/>
            <person name="Crous P."/>
            <person name="Grigoriev I."/>
        </authorList>
    </citation>
    <scope>NUCLEOTIDE SEQUENCE</scope>
    <source>
        <strain evidence="2">CBS 627.86</strain>
    </source>
</reference>
<dbReference type="EMBL" id="ML977310">
    <property type="protein sequence ID" value="KAF2123095.1"/>
    <property type="molecule type" value="Genomic_DNA"/>
</dbReference>
<evidence type="ECO:0000313" key="3">
    <source>
        <dbReference type="Proteomes" id="UP000799770"/>
    </source>
</evidence>
<accession>A0A6A5ZVM3</accession>
<dbReference type="InterPro" id="IPR024079">
    <property type="entry name" value="MetalloPept_cat_dom_sf"/>
</dbReference>
<gene>
    <name evidence="2" type="ORF">BDV96DRAFT_14272</name>
</gene>
<feature type="signal peptide" evidence="1">
    <location>
        <begin position="1"/>
        <end position="19"/>
    </location>
</feature>
<sequence length="535" mass="59598">MKATSSVPIIACAVFAVIANSSPTTPTLRKDAIRFTGCNSTQQMSINAAWDGALSMVKSVGRINPSSVSTFDWWGPPDRLGLLIDDIQSNYTSIQKYLTRFHNTSAMVNAFCGEPSSKEFCKKFADTELARRDPWSGFYSYAYTDSDASSDQPLNMVFCDTFFNDGLLQPLNDKVIKFGHGSNHRSVDPYWFNHGSEFLRQIFLVAHNITNTTYRIYDGGMQVPKADRHGLGSFDFTSYNQEDHGNNLTSAYSAEMAKVLARTHYQYEGPQSVFGYTHLKNVGNWVGYALTRYVASRTGEYPNYPIITGQLGGSDLCNERNDGPGEACSTVVLFGTKSAINNALIADHRWHDVETITNKLTGRPNYVLFPLFQESPQSIFSSNLYYPNDYILNITQSRQWYARYSPNTTRVPTYDDIHCFNNTKASFSIPVAYKGIQKFCGSFDFRHNATWSTLEKTTKLTLQAHLASNGTVNSGVCSVSQCAAAFYEGMTRCMWNTDYIAGRGGNASIACDTNTKGTFSWEVRDVGIQKGMLAS</sequence>
<dbReference type="Gene3D" id="3.40.390.10">
    <property type="entry name" value="Collagenase (Catalytic Domain)"/>
    <property type="match status" value="1"/>
</dbReference>
<organism evidence="2 3">
    <name type="scientific">Lophiotrema nucula</name>
    <dbReference type="NCBI Taxonomy" id="690887"/>
    <lineage>
        <taxon>Eukaryota</taxon>
        <taxon>Fungi</taxon>
        <taxon>Dikarya</taxon>
        <taxon>Ascomycota</taxon>
        <taxon>Pezizomycotina</taxon>
        <taxon>Dothideomycetes</taxon>
        <taxon>Pleosporomycetidae</taxon>
        <taxon>Pleosporales</taxon>
        <taxon>Lophiotremataceae</taxon>
        <taxon>Lophiotrema</taxon>
    </lineage>
</organism>
<keyword evidence="3" id="KW-1185">Reference proteome</keyword>
<proteinExistence type="predicted"/>